<feature type="transmembrane region" description="Helical" evidence="1">
    <location>
        <begin position="205"/>
        <end position="223"/>
    </location>
</feature>
<dbReference type="HOGENOM" id="CLU_367873_0_0_2"/>
<evidence type="ECO:0008006" key="4">
    <source>
        <dbReference type="Google" id="ProtNLM"/>
    </source>
</evidence>
<evidence type="ECO:0000256" key="1">
    <source>
        <dbReference type="SAM" id="Phobius"/>
    </source>
</evidence>
<reference evidence="3" key="1">
    <citation type="journal article" date="2001" name="Proc. Natl. Acad. Sci. U.S.A.">
        <title>The complete genome of the crenarchaeon Sulfolobus solfataricus P2.</title>
        <authorList>
            <person name="She Q."/>
            <person name="Singh R.K."/>
            <person name="Confalonieri F."/>
            <person name="Zivanovic Y."/>
            <person name="Allard G."/>
            <person name="Awayez M.J."/>
            <person name="Chan-Weiher C.C.-Y."/>
            <person name="Clausen I.G."/>
            <person name="Curtis B.A."/>
            <person name="De Moors A."/>
            <person name="Erauso G."/>
            <person name="Fletcher C."/>
            <person name="Gordon P.M.K."/>
            <person name="Heikamp-de Jong I."/>
            <person name="Jeffries A.C."/>
            <person name="Kozera C.J."/>
            <person name="Medina N."/>
            <person name="Peng X."/>
            <person name="Thi-Ngoc H.P."/>
            <person name="Redder P."/>
            <person name="Schenk M.E."/>
            <person name="Theriault C."/>
            <person name="Tolstrup N."/>
            <person name="Charlebois R.L."/>
            <person name="Doolittle W.F."/>
            <person name="Duguet M."/>
            <person name="Gaasterland T."/>
            <person name="Garrett R.A."/>
            <person name="Ragan M.A."/>
            <person name="Sensen C.W."/>
            <person name="Van der Oost J."/>
        </authorList>
    </citation>
    <scope>NUCLEOTIDE SEQUENCE [LARGE SCALE GENOMIC DNA]</scope>
    <source>
        <strain evidence="3">ATCC 35092 / DSM 1617 / JCM 11322 / P2</strain>
    </source>
</reference>
<feature type="transmembrane region" description="Helical" evidence="1">
    <location>
        <begin position="370"/>
        <end position="393"/>
    </location>
</feature>
<feature type="transmembrane region" description="Helical" evidence="1">
    <location>
        <begin position="95"/>
        <end position="117"/>
    </location>
</feature>
<dbReference type="KEGG" id="sso:SSO0825"/>
<sequence length="760" mass="87507">MLKQIRPLYLLLYLTPLMFDIILLYTYLDNGIIYWLDSNYPFSPLILLRKILFYYWNDPFFPGAPLFYSQDSLFMGIIIFLLYNIFHFSLELSEFIYLLLFIYLSQVGFVKLLNIIFEILEKRYSSYFTLIAGLLGGFIYSWGFYSYTPPILGVNYPFFIFYMLFPLVLYFSIKYIFKEKVISFSLIILYLILASGTLFSEFTYLLWSIVLYLFTVVPIWLLSRKPSFVQFTVKNLVIALIVIVAGLEQLYQTYNASIGAYQVGVHGEFLGKPIVIYETEAQYKNFPLSSFISLYSPEKYEIIGVLIFVLIFATILFIKGKTGKFFAPLLFLLLIIGGLSTGIINVLPLYSLHSTPIGFIAIGLMYSIQYIFSGFPVSFVSSLIIGYTLLYILEYLGKRRNYIKILFILIILLLSSSYIYSFRAGEVHPEIRAFNLPVNATNIFYPPPELVSVGNYLSVHDEFYNVIEFPMQYAAGMYDNNGTKAVWYTIYPLSDYIMGQVIKSPALANNAIIKSLANSAIYPIYKYFPAFNITNITNYFVLLGAKYIVLNKQEYPGPGVPLGYAGGYPWNYTKFIEALARTPNITLVMENSYYNVYMINLNVSLLYPSEGLAENLSSDQLFFLYANNMLKAQKQSVIYGLGAINITNISGVHIRVVNDYCNEVYEIQVNASRPFYLVFDEGYSPLWEVTINGEINTHHYIANGYANAWLMPAGNYVATLKLSILQTVHITYLLVFLGFIILVLIYVLQRFKIFRYFKNY</sequence>
<dbReference type="eggNOG" id="arCOG06018">
    <property type="taxonomic scope" value="Archaea"/>
</dbReference>
<dbReference type="InParanoid" id="Q7LXF3"/>
<dbReference type="EMBL" id="AE006641">
    <property type="protein sequence ID" value="AAK41120.1"/>
    <property type="molecule type" value="Genomic_DNA"/>
</dbReference>
<keyword evidence="1" id="KW-1133">Transmembrane helix</keyword>
<gene>
    <name evidence="2" type="ordered locus">SSO0825</name>
</gene>
<evidence type="ECO:0000313" key="2">
    <source>
        <dbReference type="EMBL" id="AAK41120.1"/>
    </source>
</evidence>
<feature type="transmembrane region" description="Helical" evidence="1">
    <location>
        <begin position="68"/>
        <end position="89"/>
    </location>
</feature>
<feature type="transmembrane region" description="Helical" evidence="1">
    <location>
        <begin position="325"/>
        <end position="350"/>
    </location>
</feature>
<feature type="transmembrane region" description="Helical" evidence="1">
    <location>
        <begin position="40"/>
        <end position="56"/>
    </location>
</feature>
<dbReference type="PATRIC" id="fig|273057.12.peg.836"/>
<feature type="transmembrane region" description="Helical" evidence="1">
    <location>
        <begin position="124"/>
        <end position="145"/>
    </location>
</feature>
<feature type="transmembrane region" description="Helical" evidence="1">
    <location>
        <begin position="181"/>
        <end position="199"/>
    </location>
</feature>
<dbReference type="PIR" id="A99233">
    <property type="entry name" value="A99233"/>
</dbReference>
<keyword evidence="1" id="KW-0812">Transmembrane</keyword>
<dbReference type="PaxDb" id="273057-SSO0825"/>
<keyword evidence="3" id="KW-1185">Reference proteome</keyword>
<proteinExistence type="predicted"/>
<dbReference type="STRING" id="273057.SSO0825"/>
<dbReference type="EnsemblBacteria" id="AAK41120">
    <property type="protein sequence ID" value="AAK41120"/>
    <property type="gene ID" value="SSO0825"/>
</dbReference>
<accession>Q7LXF3</accession>
<feature type="transmembrane region" description="Helical" evidence="1">
    <location>
        <begin position="151"/>
        <end position="169"/>
    </location>
</feature>
<name>Q7LXF3_SACS2</name>
<feature type="transmembrane region" description="Helical" evidence="1">
    <location>
        <begin position="730"/>
        <end position="748"/>
    </location>
</feature>
<dbReference type="AlphaFoldDB" id="Q7LXF3"/>
<feature type="transmembrane region" description="Helical" evidence="1">
    <location>
        <begin position="405"/>
        <end position="422"/>
    </location>
</feature>
<organism evidence="2 3">
    <name type="scientific">Saccharolobus solfataricus (strain ATCC 35092 / DSM 1617 / JCM 11322 / P2)</name>
    <name type="common">Sulfolobus solfataricus</name>
    <dbReference type="NCBI Taxonomy" id="273057"/>
    <lineage>
        <taxon>Archaea</taxon>
        <taxon>Thermoproteota</taxon>
        <taxon>Thermoprotei</taxon>
        <taxon>Sulfolobales</taxon>
        <taxon>Sulfolobaceae</taxon>
        <taxon>Saccharolobus</taxon>
    </lineage>
</organism>
<dbReference type="Proteomes" id="UP000001974">
    <property type="component" value="Chromosome"/>
</dbReference>
<keyword evidence="1" id="KW-0472">Membrane</keyword>
<protein>
    <recommendedName>
        <fullName evidence="4">YfhO family protein</fullName>
    </recommendedName>
</protein>
<feature type="transmembrane region" description="Helical" evidence="1">
    <location>
        <begin position="7"/>
        <end position="28"/>
    </location>
</feature>
<feature type="transmembrane region" description="Helical" evidence="1">
    <location>
        <begin position="235"/>
        <end position="254"/>
    </location>
</feature>
<feature type="transmembrane region" description="Helical" evidence="1">
    <location>
        <begin position="300"/>
        <end position="318"/>
    </location>
</feature>
<evidence type="ECO:0000313" key="3">
    <source>
        <dbReference type="Proteomes" id="UP000001974"/>
    </source>
</evidence>